<accession>A0ABR0LYI5</accession>
<proteinExistence type="predicted"/>
<dbReference type="Proteomes" id="UP001357485">
    <property type="component" value="Unassembled WGS sequence"/>
</dbReference>
<reference evidence="1 2" key="1">
    <citation type="submission" date="2023-08" db="EMBL/GenBank/DDBJ databases">
        <title>Black Yeasts Isolated from many extreme environments.</title>
        <authorList>
            <person name="Coleine C."/>
            <person name="Stajich J.E."/>
            <person name="Selbmann L."/>
        </authorList>
    </citation>
    <scope>NUCLEOTIDE SEQUENCE [LARGE SCALE GENOMIC DNA]</scope>
    <source>
        <strain evidence="1 2">CCFEE 536</strain>
    </source>
</reference>
<organism evidence="1 2">
    <name type="scientific">Cryomyces antarcticus</name>
    <dbReference type="NCBI Taxonomy" id="329879"/>
    <lineage>
        <taxon>Eukaryota</taxon>
        <taxon>Fungi</taxon>
        <taxon>Dikarya</taxon>
        <taxon>Ascomycota</taxon>
        <taxon>Pezizomycotina</taxon>
        <taxon>Dothideomycetes</taxon>
        <taxon>Dothideomycetes incertae sedis</taxon>
        <taxon>Cryomyces</taxon>
    </lineage>
</organism>
<evidence type="ECO:0000313" key="1">
    <source>
        <dbReference type="EMBL" id="KAK5256680.1"/>
    </source>
</evidence>
<keyword evidence="2" id="KW-1185">Reference proteome</keyword>
<name>A0ABR0LYI5_9PEZI</name>
<protein>
    <submittedName>
        <fullName evidence="1">Uncharacterized protein</fullName>
    </submittedName>
</protein>
<dbReference type="EMBL" id="JAVRRA010008429">
    <property type="protein sequence ID" value="KAK5256680.1"/>
    <property type="molecule type" value="Genomic_DNA"/>
</dbReference>
<sequence>MVVRSWESRSVNDEGAVVDRWSFKAQWGPSASASKLTLFVTRASHHHPRRSSDSPTSSSINRRLAQDVPFTSPQNERLARAQDAPVASIQDAAYPRIDAPCTERGAQRYARLIKRPPKPSTKADVSFVCSPHHLSAHPNPQEDPPRVDPSCVAVGAAFWSLGRKLWVDKSLRLERTRGHNQAEGKP</sequence>
<comment type="caution">
    <text evidence="1">The sequence shown here is derived from an EMBL/GenBank/DDBJ whole genome shotgun (WGS) entry which is preliminary data.</text>
</comment>
<evidence type="ECO:0000313" key="2">
    <source>
        <dbReference type="Proteomes" id="UP001357485"/>
    </source>
</evidence>
<gene>
    <name evidence="1" type="ORF">LTR16_002663</name>
</gene>